<protein>
    <submittedName>
        <fullName evidence="3">Uncharacterized protein</fullName>
    </submittedName>
</protein>
<sequence length="177" mass="19116">MSVFTALALLSVTTVNAAALTGSSIPASFESTLDNHPRGRSLMTTSSVSTLAPTGLPELLMESASTSVGGDPSIKSAPSLVASATRQPELLLALLRQKRKMKPYAKGRKSWPTLSAQPQIVLNPCQAWDWMSAAGDQQNLDNARVADETMEFSRQQQQPPNSPLRRQVRQTKRAKNA</sequence>
<gene>
    <name evidence="3" type="primary">RvY_08354-1</name>
    <name evidence="3" type="synonym">RvY_08354.1</name>
    <name evidence="3" type="ORF">RvY_08354</name>
</gene>
<organism evidence="3 4">
    <name type="scientific">Ramazzottius varieornatus</name>
    <name type="common">Water bear</name>
    <name type="synonym">Tardigrade</name>
    <dbReference type="NCBI Taxonomy" id="947166"/>
    <lineage>
        <taxon>Eukaryota</taxon>
        <taxon>Metazoa</taxon>
        <taxon>Ecdysozoa</taxon>
        <taxon>Tardigrada</taxon>
        <taxon>Eutardigrada</taxon>
        <taxon>Parachela</taxon>
        <taxon>Hypsibioidea</taxon>
        <taxon>Ramazzottiidae</taxon>
        <taxon>Ramazzottius</taxon>
    </lineage>
</organism>
<evidence type="ECO:0000313" key="4">
    <source>
        <dbReference type="Proteomes" id="UP000186922"/>
    </source>
</evidence>
<evidence type="ECO:0000313" key="3">
    <source>
        <dbReference type="EMBL" id="GAU96991.1"/>
    </source>
</evidence>
<feature type="region of interest" description="Disordered" evidence="1">
    <location>
        <begin position="148"/>
        <end position="177"/>
    </location>
</feature>
<feature type="compositionally biased region" description="Basic residues" evidence="1">
    <location>
        <begin position="166"/>
        <end position="177"/>
    </location>
</feature>
<feature type="signal peptide" evidence="2">
    <location>
        <begin position="1"/>
        <end position="17"/>
    </location>
</feature>
<name>A0A1D1V5M1_RAMVA</name>
<reference evidence="3 4" key="1">
    <citation type="journal article" date="2016" name="Nat. Commun.">
        <title>Extremotolerant tardigrade genome and improved radiotolerance of human cultured cells by tardigrade-unique protein.</title>
        <authorList>
            <person name="Hashimoto T."/>
            <person name="Horikawa D.D."/>
            <person name="Saito Y."/>
            <person name="Kuwahara H."/>
            <person name="Kozuka-Hata H."/>
            <person name="Shin-I T."/>
            <person name="Minakuchi Y."/>
            <person name="Ohishi K."/>
            <person name="Motoyama A."/>
            <person name="Aizu T."/>
            <person name="Enomoto A."/>
            <person name="Kondo K."/>
            <person name="Tanaka S."/>
            <person name="Hara Y."/>
            <person name="Koshikawa S."/>
            <person name="Sagara H."/>
            <person name="Miura T."/>
            <person name="Yokobori S."/>
            <person name="Miyagawa K."/>
            <person name="Suzuki Y."/>
            <person name="Kubo T."/>
            <person name="Oyama M."/>
            <person name="Kohara Y."/>
            <person name="Fujiyama A."/>
            <person name="Arakawa K."/>
            <person name="Katayama T."/>
            <person name="Toyoda A."/>
            <person name="Kunieda T."/>
        </authorList>
    </citation>
    <scope>NUCLEOTIDE SEQUENCE [LARGE SCALE GENOMIC DNA]</scope>
    <source>
        <strain evidence="3 4">YOKOZUNA-1</strain>
    </source>
</reference>
<evidence type="ECO:0000256" key="2">
    <source>
        <dbReference type="SAM" id="SignalP"/>
    </source>
</evidence>
<keyword evidence="4" id="KW-1185">Reference proteome</keyword>
<comment type="caution">
    <text evidence="3">The sequence shown here is derived from an EMBL/GenBank/DDBJ whole genome shotgun (WGS) entry which is preliminary data.</text>
</comment>
<dbReference type="Proteomes" id="UP000186922">
    <property type="component" value="Unassembled WGS sequence"/>
</dbReference>
<accession>A0A1D1V5M1</accession>
<proteinExistence type="predicted"/>
<dbReference type="AlphaFoldDB" id="A0A1D1V5M1"/>
<keyword evidence="2" id="KW-0732">Signal</keyword>
<evidence type="ECO:0000256" key="1">
    <source>
        <dbReference type="SAM" id="MobiDB-lite"/>
    </source>
</evidence>
<feature type="chain" id="PRO_5008898061" evidence="2">
    <location>
        <begin position="18"/>
        <end position="177"/>
    </location>
</feature>
<dbReference type="EMBL" id="BDGG01000003">
    <property type="protein sequence ID" value="GAU96991.1"/>
    <property type="molecule type" value="Genomic_DNA"/>
</dbReference>